<dbReference type="AlphaFoldDB" id="A0AAD4ZFN7"/>
<evidence type="ECO:0000313" key="1">
    <source>
        <dbReference type="EMBL" id="KAI5343523.1"/>
    </source>
</evidence>
<evidence type="ECO:0000313" key="2">
    <source>
        <dbReference type="Proteomes" id="UP001054821"/>
    </source>
</evidence>
<keyword evidence="2" id="KW-1185">Reference proteome</keyword>
<reference evidence="1 2" key="1">
    <citation type="journal article" date="2022" name="G3 (Bethesda)">
        <title>Whole-genome sequence and methylome profiling of the almond [Prunus dulcis (Mill.) D.A. Webb] cultivar 'Nonpareil'.</title>
        <authorList>
            <person name="D'Amico-Willman K.M."/>
            <person name="Ouma W.Z."/>
            <person name="Meulia T."/>
            <person name="Sideli G.M."/>
            <person name="Gradziel T.M."/>
            <person name="Fresnedo-Ramirez J."/>
        </authorList>
    </citation>
    <scope>NUCLEOTIDE SEQUENCE [LARGE SCALE GENOMIC DNA]</scope>
    <source>
        <strain evidence="1">Clone GOH B32 T37-40</strain>
    </source>
</reference>
<proteinExistence type="predicted"/>
<comment type="caution">
    <text evidence="1">The sequence shown here is derived from an EMBL/GenBank/DDBJ whole genome shotgun (WGS) entry which is preliminary data.</text>
</comment>
<accession>A0AAD4ZFN7</accession>
<protein>
    <submittedName>
        <fullName evidence="1">Uncharacterized protein</fullName>
    </submittedName>
</protein>
<dbReference type="Proteomes" id="UP001054821">
    <property type="component" value="Chromosome 2"/>
</dbReference>
<name>A0AAD4ZFN7_PRUDU</name>
<organism evidence="1 2">
    <name type="scientific">Prunus dulcis</name>
    <name type="common">Almond</name>
    <name type="synonym">Amygdalus dulcis</name>
    <dbReference type="NCBI Taxonomy" id="3755"/>
    <lineage>
        <taxon>Eukaryota</taxon>
        <taxon>Viridiplantae</taxon>
        <taxon>Streptophyta</taxon>
        <taxon>Embryophyta</taxon>
        <taxon>Tracheophyta</taxon>
        <taxon>Spermatophyta</taxon>
        <taxon>Magnoliopsida</taxon>
        <taxon>eudicotyledons</taxon>
        <taxon>Gunneridae</taxon>
        <taxon>Pentapetalae</taxon>
        <taxon>rosids</taxon>
        <taxon>fabids</taxon>
        <taxon>Rosales</taxon>
        <taxon>Rosaceae</taxon>
        <taxon>Amygdaloideae</taxon>
        <taxon>Amygdaleae</taxon>
        <taxon>Prunus</taxon>
    </lineage>
</organism>
<sequence length="82" mass="9352">MVYEYEGGRSIHLLDVLWAYRVSSRSATGFSPYSLIYRSDAISPVEITTPTARVSAVNDLEWMRSDAQAGAYWTSKPWMKKE</sequence>
<dbReference type="EMBL" id="JAJFAZ020000002">
    <property type="protein sequence ID" value="KAI5343523.1"/>
    <property type="molecule type" value="Genomic_DNA"/>
</dbReference>
<gene>
    <name evidence="1" type="ORF">L3X38_011399</name>
</gene>